<dbReference type="PROSITE" id="PS00092">
    <property type="entry name" value="N6_MTASE"/>
    <property type="match status" value="1"/>
</dbReference>
<dbReference type="VEuPathDB" id="TriTrypDB:TcCLB.508041.40"/>
<reference evidence="1 2" key="1">
    <citation type="journal article" date="2018" name="Microb. Genom.">
        <title>Expanding an expanded genome: long-read sequencing of Trypanosoma cruzi.</title>
        <authorList>
            <person name="Berna L."/>
            <person name="Rodriguez M."/>
            <person name="Chiribao M.L."/>
            <person name="Parodi-Talice A."/>
            <person name="Pita S."/>
            <person name="Rijo G."/>
            <person name="Alvarez-Valin F."/>
            <person name="Robello C."/>
        </authorList>
    </citation>
    <scope>NUCLEOTIDE SEQUENCE [LARGE SCALE GENOMIC DNA]</scope>
    <source>
        <strain evidence="1 2">Dm28c</strain>
    </source>
</reference>
<dbReference type="PANTHER" id="PTHR39444:SF3">
    <property type="entry name" value="SITE-SPECIFIC DNA-METHYLTRANSFERASE (ADENINE-SPECIFIC)"/>
    <property type="match status" value="1"/>
</dbReference>
<organism evidence="1 2">
    <name type="scientific">Trypanosoma cruzi</name>
    <dbReference type="NCBI Taxonomy" id="5693"/>
    <lineage>
        <taxon>Eukaryota</taxon>
        <taxon>Discoba</taxon>
        <taxon>Euglenozoa</taxon>
        <taxon>Kinetoplastea</taxon>
        <taxon>Metakinetoplastina</taxon>
        <taxon>Trypanosomatida</taxon>
        <taxon>Trypanosomatidae</taxon>
        <taxon>Trypanosoma</taxon>
        <taxon>Schizotrypanum</taxon>
    </lineage>
</organism>
<name>A0A2V2VQM8_TRYCR</name>
<dbReference type="VEuPathDB" id="TriTrypDB:TcG_01905"/>
<evidence type="ECO:0000313" key="1">
    <source>
        <dbReference type="EMBL" id="PWU98454.1"/>
    </source>
</evidence>
<dbReference type="GO" id="GO:0003676">
    <property type="term" value="F:nucleic acid binding"/>
    <property type="evidence" value="ECO:0007669"/>
    <property type="project" value="InterPro"/>
</dbReference>
<protein>
    <recommendedName>
        <fullName evidence="3">Methyltransferase</fullName>
    </recommendedName>
</protein>
<dbReference type="InterPro" id="IPR002052">
    <property type="entry name" value="DNA_methylase_N6_adenine_CS"/>
</dbReference>
<evidence type="ECO:0008006" key="3">
    <source>
        <dbReference type="Google" id="ProtNLM"/>
    </source>
</evidence>
<accession>A0A2V2VQM8</accession>
<dbReference type="Proteomes" id="UP000246121">
    <property type="component" value="Unassembled WGS sequence"/>
</dbReference>
<gene>
    <name evidence="1" type="ORF">C4B63_12g239</name>
</gene>
<dbReference type="VEuPathDB" id="TriTrypDB:ECC02_002962"/>
<dbReference type="VEuPathDB" id="TriTrypDB:TcCLB.506297.320"/>
<dbReference type="VEuPathDB" id="TriTrypDB:Tc_MARK_466"/>
<evidence type="ECO:0000313" key="2">
    <source>
        <dbReference type="Proteomes" id="UP000246121"/>
    </source>
</evidence>
<dbReference type="GO" id="GO:0032259">
    <property type="term" value="P:methylation"/>
    <property type="evidence" value="ECO:0007669"/>
    <property type="project" value="InterPro"/>
</dbReference>
<dbReference type="VEuPathDB" id="TriTrypDB:TCSYLVIO_001620"/>
<dbReference type="EMBL" id="PRFA01000012">
    <property type="protein sequence ID" value="PWU98454.1"/>
    <property type="molecule type" value="Genomic_DNA"/>
</dbReference>
<dbReference type="VEuPathDB" id="TriTrypDB:TcCL_ESM01730"/>
<dbReference type="VEuPathDB" id="TriTrypDB:TcBrA4_0090600"/>
<sequence length="340" mass="39070">MAGRRRRRDDFDGGTPLRERAAHLRSRTGHDAEFAVGRLLHPFRAEFNDHFETSLEALRDIAVVVDQLRLLLRPSAPENFVVYDPYYCAGTVVRYWNTLGVQRVIHANRDFCKDIAEGDDPDDYDMLVTNPPFSGDHIERLFNYLVTRKKPFAFLVPDYTATKDWYRTAVRRHFTPVPPSGKGDINASRHTRPNVSAALLQPPPFLKTEQTAGAGMAFVDTNEKKQKEDNKCDSEETIPIGTEAFYLVPRGRYDFSHPKGVGKDHSHFRTMWFVWTGRHTTEVLRGTKVEFARRHREHSTQRQASPDVVHGLDALAEGHYVQSGLRLNPQRRAKQRHGRR</sequence>
<dbReference type="GO" id="GO:0008168">
    <property type="term" value="F:methyltransferase activity"/>
    <property type="evidence" value="ECO:0007669"/>
    <property type="project" value="InterPro"/>
</dbReference>
<dbReference type="VEuPathDB" id="TriTrypDB:C4B63_12g239"/>
<dbReference type="VEuPathDB" id="TriTrypDB:BCY84_13059"/>
<comment type="caution">
    <text evidence="1">The sequence shown here is derived from an EMBL/GenBank/DDBJ whole genome shotgun (WGS) entry which is preliminary data.</text>
</comment>
<dbReference type="VEuPathDB" id="TriTrypDB:C3747_172g55"/>
<dbReference type="PANTHER" id="PTHR39444">
    <property type="entry name" value="SITE-SPECIFIC DNA-METHYLTRANSFERASE (ADENINE-SPECIFIC)"/>
    <property type="match status" value="1"/>
</dbReference>
<proteinExistence type="predicted"/>
<dbReference type="VEuPathDB" id="TriTrypDB:TcYC6_0043130"/>
<dbReference type="AlphaFoldDB" id="A0A2V2VQM8"/>